<sequence>MTIWAPVMTSPLIDSSINPFFVFRSACRPAGFRAIKKGPEGPCMRHRPGLSGLRSSPPRLWRFHYDKNRAHRRSVRR</sequence>
<evidence type="ECO:0000313" key="2">
    <source>
        <dbReference type="Proteomes" id="UP000233769"/>
    </source>
</evidence>
<protein>
    <submittedName>
        <fullName evidence="1">Uncharacterized protein</fullName>
    </submittedName>
</protein>
<organism evidence="1 2">
    <name type="scientific">Methylorubrum extorquens</name>
    <name type="common">Methylobacterium dichloromethanicum</name>
    <name type="synonym">Methylobacterium extorquens</name>
    <dbReference type="NCBI Taxonomy" id="408"/>
    <lineage>
        <taxon>Bacteria</taxon>
        <taxon>Pseudomonadati</taxon>
        <taxon>Pseudomonadota</taxon>
        <taxon>Alphaproteobacteria</taxon>
        <taxon>Hyphomicrobiales</taxon>
        <taxon>Methylobacteriaceae</taxon>
        <taxon>Methylorubrum</taxon>
    </lineage>
</organism>
<evidence type="ECO:0000313" key="1">
    <source>
        <dbReference type="EMBL" id="SOR26923.1"/>
    </source>
</evidence>
<accession>A0A2N9AHV5</accession>
<dbReference type="EMBL" id="LT962688">
    <property type="protein sequence ID" value="SOR26923.1"/>
    <property type="molecule type" value="Genomic_DNA"/>
</dbReference>
<dbReference type="Proteomes" id="UP000233769">
    <property type="component" value="Chromosome tk0001"/>
</dbReference>
<reference evidence="2" key="1">
    <citation type="submission" date="2017-10" db="EMBL/GenBank/DDBJ databases">
        <authorList>
            <person name="Regsiter A."/>
            <person name="William W."/>
        </authorList>
    </citation>
    <scope>NUCLEOTIDE SEQUENCE [LARGE SCALE GENOMIC DNA]</scope>
</reference>
<proteinExistence type="predicted"/>
<name>A0A2N9AHV5_METEX</name>
<gene>
    <name evidence="1" type="ORF">TK0001_0321</name>
</gene>
<dbReference type="AlphaFoldDB" id="A0A2N9AHV5"/>